<gene>
    <name evidence="2" type="ORF">FEZ63_07390</name>
</gene>
<reference evidence="2 3" key="1">
    <citation type="journal article" date="2019" name="Microorganisms">
        <title>Genome Insights into the Novel Species Microvirga brassicacearum, a Rapeseed Endophyte with Biotechnological Potential.</title>
        <authorList>
            <person name="Jimenez-Gomez A."/>
            <person name="Saati-Santamaria Z."/>
            <person name="Igual J.M."/>
            <person name="Rivas R."/>
            <person name="Mateos P.F."/>
            <person name="Garcia-Fraile P."/>
        </authorList>
    </citation>
    <scope>NUCLEOTIDE SEQUENCE [LARGE SCALE GENOMIC DNA]</scope>
    <source>
        <strain evidence="2 3">CDVBN77</strain>
    </source>
</reference>
<keyword evidence="1" id="KW-0732">Signal</keyword>
<protein>
    <submittedName>
        <fullName evidence="2">Cytochrome c</fullName>
    </submittedName>
</protein>
<organism evidence="2 3">
    <name type="scientific">Microvirga brassicacearum</name>
    <dbReference type="NCBI Taxonomy" id="2580413"/>
    <lineage>
        <taxon>Bacteria</taxon>
        <taxon>Pseudomonadati</taxon>
        <taxon>Pseudomonadota</taxon>
        <taxon>Alphaproteobacteria</taxon>
        <taxon>Hyphomicrobiales</taxon>
        <taxon>Methylobacteriaceae</taxon>
        <taxon>Microvirga</taxon>
    </lineage>
</organism>
<comment type="caution">
    <text evidence="2">The sequence shown here is derived from an EMBL/GenBank/DDBJ whole genome shotgun (WGS) entry which is preliminary data.</text>
</comment>
<name>A0A5N3PDM5_9HYPH</name>
<feature type="signal peptide" evidence="1">
    <location>
        <begin position="1"/>
        <end position="25"/>
    </location>
</feature>
<dbReference type="InterPro" id="IPR036909">
    <property type="entry name" value="Cyt_c-like_dom_sf"/>
</dbReference>
<feature type="chain" id="PRO_5024390187" evidence="1">
    <location>
        <begin position="26"/>
        <end position="96"/>
    </location>
</feature>
<proteinExistence type="predicted"/>
<accession>A0A5N3PDM5</accession>
<dbReference type="SUPFAM" id="SSF46626">
    <property type="entry name" value="Cytochrome c"/>
    <property type="match status" value="1"/>
</dbReference>
<dbReference type="OrthoDB" id="7376456at2"/>
<evidence type="ECO:0000256" key="1">
    <source>
        <dbReference type="SAM" id="SignalP"/>
    </source>
</evidence>
<evidence type="ECO:0000313" key="3">
    <source>
        <dbReference type="Proteomes" id="UP000325684"/>
    </source>
</evidence>
<dbReference type="GO" id="GO:0009055">
    <property type="term" value="F:electron transfer activity"/>
    <property type="evidence" value="ECO:0007669"/>
    <property type="project" value="InterPro"/>
</dbReference>
<dbReference type="Proteomes" id="UP000325684">
    <property type="component" value="Unassembled WGS sequence"/>
</dbReference>
<dbReference type="GO" id="GO:0020037">
    <property type="term" value="F:heme binding"/>
    <property type="evidence" value="ECO:0007669"/>
    <property type="project" value="InterPro"/>
</dbReference>
<dbReference type="EMBL" id="VCMV01000012">
    <property type="protein sequence ID" value="KAB0267829.1"/>
    <property type="molecule type" value="Genomic_DNA"/>
</dbReference>
<sequence>MVADIKTLSTLGITLSAAFASTGSAAQVSTSQPGEVAYASTCASCHGGPSAVISRTGSLNDPATQAQLDRFLARHYTRNAEQRRAIIDYLATLNRR</sequence>
<keyword evidence="3" id="KW-1185">Reference proteome</keyword>
<evidence type="ECO:0000313" key="2">
    <source>
        <dbReference type="EMBL" id="KAB0267829.1"/>
    </source>
</evidence>
<dbReference type="AlphaFoldDB" id="A0A5N3PDM5"/>
<dbReference type="RefSeq" id="WP_150942996.1">
    <property type="nucleotide sequence ID" value="NZ_VCMV01000012.1"/>
</dbReference>